<dbReference type="PIRSF" id="PIRSF028655">
    <property type="entry name" value="Plant_NMP1"/>
    <property type="match status" value="1"/>
</dbReference>
<dbReference type="Proteomes" id="UP000316621">
    <property type="component" value="Chromosome 8"/>
</dbReference>
<reference evidence="1 2" key="1">
    <citation type="journal article" date="2018" name="Science">
        <title>The opium poppy genome and morphinan production.</title>
        <authorList>
            <person name="Guo L."/>
            <person name="Winzer T."/>
            <person name="Yang X."/>
            <person name="Li Y."/>
            <person name="Ning Z."/>
            <person name="He Z."/>
            <person name="Teodor R."/>
            <person name="Lu Y."/>
            <person name="Bowser T.A."/>
            <person name="Graham I.A."/>
            <person name="Ye K."/>
        </authorList>
    </citation>
    <scope>NUCLEOTIDE SEQUENCE [LARGE SCALE GENOMIC DNA]</scope>
    <source>
        <strain evidence="2">cv. HN1</strain>
        <tissue evidence="1">Leaves</tissue>
    </source>
</reference>
<dbReference type="AlphaFoldDB" id="A0A4Y7KLL4"/>
<keyword evidence="2" id="KW-1185">Reference proteome</keyword>
<protein>
    <recommendedName>
        <fullName evidence="3">AUGMIN subunit 7</fullName>
    </recommendedName>
</protein>
<proteinExistence type="predicted"/>
<sequence length="334" mass="37579">MAAKQMEEIQRKLGLLNYPRANAPSQSLLFAGMERYALLEWLFFRLLGDKSPFSQQSALGDGMDRDEETARIQYLAEIAKFLGITTTIDTEAIQGRGSYEDRAEMLGVIVDLVEASCYADNPDWSIDEQVARDIQLVDAIAEKQAQIFSEECKLFPADVQIQSIFPLPDISELELKLSEHSKKLLSLQQMVDDLASKYAYNPDEEHAETETQLRGQLESFLETAKSFNLIYSKEIRPWTHMMEVPQLHGFGPAANRLLEAYKMLLKFLWNLRNLRDSHAAVAVGSSEGTKNEPSSTSITRIIAECESALTFLNHDLGVLSASVSRERGEEVPTH</sequence>
<dbReference type="STRING" id="3469.A0A4Y7KLL4"/>
<dbReference type="OMA" id="WCILRLP"/>
<gene>
    <name evidence="1" type="ORF">C5167_049723</name>
</gene>
<dbReference type="GO" id="GO:0070652">
    <property type="term" value="C:HAUS complex"/>
    <property type="evidence" value="ECO:0007669"/>
    <property type="project" value="TreeGrafter"/>
</dbReference>
<dbReference type="Pfam" id="PF06694">
    <property type="entry name" value="Plant_NMP1"/>
    <property type="match status" value="1"/>
</dbReference>
<organism evidence="1 2">
    <name type="scientific">Papaver somniferum</name>
    <name type="common">Opium poppy</name>
    <dbReference type="NCBI Taxonomy" id="3469"/>
    <lineage>
        <taxon>Eukaryota</taxon>
        <taxon>Viridiplantae</taxon>
        <taxon>Streptophyta</taxon>
        <taxon>Embryophyta</taxon>
        <taxon>Tracheophyta</taxon>
        <taxon>Spermatophyta</taxon>
        <taxon>Magnoliopsida</taxon>
        <taxon>Ranunculales</taxon>
        <taxon>Papaveraceae</taxon>
        <taxon>Papaveroideae</taxon>
        <taxon>Papaver</taxon>
    </lineage>
</organism>
<dbReference type="PANTHER" id="PTHR14352:SF2">
    <property type="entry name" value="HAUS AUGMIN-LIKE COMPLEX SUBUNIT 7"/>
    <property type="match status" value="1"/>
</dbReference>
<dbReference type="PANTHER" id="PTHR14352">
    <property type="entry name" value="HAUS AUGMIN-LIKE COMPLEX SUBUNIT 7"/>
    <property type="match status" value="1"/>
</dbReference>
<dbReference type="Gramene" id="RZC74244">
    <property type="protein sequence ID" value="RZC74244"/>
    <property type="gene ID" value="C5167_049723"/>
</dbReference>
<dbReference type="OrthoDB" id="1920495at2759"/>
<dbReference type="InterPro" id="IPR010604">
    <property type="entry name" value="Plant_AUG7"/>
</dbReference>
<evidence type="ECO:0000313" key="1">
    <source>
        <dbReference type="EMBL" id="RZC74244.1"/>
    </source>
</evidence>
<dbReference type="GO" id="GO:0031023">
    <property type="term" value="P:microtubule organizing center organization"/>
    <property type="evidence" value="ECO:0007669"/>
    <property type="project" value="TreeGrafter"/>
</dbReference>
<evidence type="ECO:0008006" key="3">
    <source>
        <dbReference type="Google" id="ProtNLM"/>
    </source>
</evidence>
<name>A0A4Y7KLL4_PAPSO</name>
<dbReference type="GO" id="GO:0051225">
    <property type="term" value="P:spindle assembly"/>
    <property type="evidence" value="ECO:0007669"/>
    <property type="project" value="TreeGrafter"/>
</dbReference>
<dbReference type="GO" id="GO:0051011">
    <property type="term" value="F:microtubule minus-end binding"/>
    <property type="evidence" value="ECO:0007669"/>
    <property type="project" value="InterPro"/>
</dbReference>
<dbReference type="EMBL" id="CM010722">
    <property type="protein sequence ID" value="RZC74244.1"/>
    <property type="molecule type" value="Genomic_DNA"/>
</dbReference>
<evidence type="ECO:0000313" key="2">
    <source>
        <dbReference type="Proteomes" id="UP000316621"/>
    </source>
</evidence>
<dbReference type="InterPro" id="IPR029711">
    <property type="entry name" value="Haus7-like"/>
</dbReference>
<accession>A0A4Y7KLL4</accession>